<dbReference type="Proteomes" id="UP000295221">
    <property type="component" value="Unassembled WGS sequence"/>
</dbReference>
<gene>
    <name evidence="1" type="ORF">EV194_102288</name>
</gene>
<evidence type="ECO:0000313" key="2">
    <source>
        <dbReference type="Proteomes" id="UP000295221"/>
    </source>
</evidence>
<dbReference type="AlphaFoldDB" id="A0A4R2GN50"/>
<reference evidence="1 2" key="1">
    <citation type="submission" date="2019-03" db="EMBL/GenBank/DDBJ databases">
        <title>Genomic Encyclopedia of Type Strains, Phase IV (KMG-IV): sequencing the most valuable type-strain genomes for metagenomic binning, comparative biology and taxonomic classification.</title>
        <authorList>
            <person name="Goeker M."/>
        </authorList>
    </citation>
    <scope>NUCLEOTIDE SEQUENCE [LARGE SCALE GENOMIC DNA]</scope>
    <source>
        <strain evidence="1 2">DSM 24179</strain>
    </source>
</reference>
<proteinExistence type="predicted"/>
<dbReference type="EMBL" id="SLWK01000002">
    <property type="protein sequence ID" value="TCO09859.1"/>
    <property type="molecule type" value="Genomic_DNA"/>
</dbReference>
<name>A0A4R2GN50_9BACT</name>
<protein>
    <submittedName>
        <fullName evidence="1">Uncharacterized protein</fullName>
    </submittedName>
</protein>
<organism evidence="1 2">
    <name type="scientific">Natronoflexus pectinivorans</name>
    <dbReference type="NCBI Taxonomy" id="682526"/>
    <lineage>
        <taxon>Bacteria</taxon>
        <taxon>Pseudomonadati</taxon>
        <taxon>Bacteroidota</taxon>
        <taxon>Bacteroidia</taxon>
        <taxon>Marinilabiliales</taxon>
        <taxon>Marinilabiliaceae</taxon>
        <taxon>Natronoflexus</taxon>
    </lineage>
</organism>
<keyword evidence="2" id="KW-1185">Reference proteome</keyword>
<comment type="caution">
    <text evidence="1">The sequence shown here is derived from an EMBL/GenBank/DDBJ whole genome shotgun (WGS) entry which is preliminary data.</text>
</comment>
<accession>A0A4R2GN50</accession>
<evidence type="ECO:0000313" key="1">
    <source>
        <dbReference type="EMBL" id="TCO09859.1"/>
    </source>
</evidence>
<sequence>MGAIYNRALDFQILDLRHKQDSHYLVFRFHTIRFIYLIIRQIKKNNELLTIGIKELISR</sequence>